<dbReference type="EMBL" id="JAAWWK010000003">
    <property type="protein sequence ID" value="NKI17577.1"/>
    <property type="molecule type" value="Genomic_DNA"/>
</dbReference>
<reference evidence="2 3" key="1">
    <citation type="submission" date="2020-04" db="EMBL/GenBank/DDBJ databases">
        <authorList>
            <person name="Yoon J."/>
        </authorList>
    </citation>
    <scope>NUCLEOTIDE SEQUENCE [LARGE SCALE GENOMIC DNA]</scope>
    <source>
        <strain evidence="2 3">KMU-166</strain>
    </source>
</reference>
<dbReference type="InterPro" id="IPR029068">
    <property type="entry name" value="Glyas_Bleomycin-R_OHBP_Dase"/>
</dbReference>
<dbReference type="PANTHER" id="PTHR21366:SF14">
    <property type="entry name" value="GLYOXALASE DOMAIN-CONTAINING PROTEIN 5"/>
    <property type="match status" value="1"/>
</dbReference>
<dbReference type="PROSITE" id="PS51819">
    <property type="entry name" value="VOC"/>
    <property type="match status" value="1"/>
</dbReference>
<evidence type="ECO:0000259" key="1">
    <source>
        <dbReference type="PROSITE" id="PS51819"/>
    </source>
</evidence>
<name>A0ABX1GGS4_9GAMM</name>
<comment type="caution">
    <text evidence="2">The sequence shown here is derived from an EMBL/GenBank/DDBJ whole genome shotgun (WGS) entry which is preliminary data.</text>
</comment>
<gene>
    <name evidence="2" type="ORF">HCU74_09115</name>
</gene>
<dbReference type="InterPro" id="IPR037523">
    <property type="entry name" value="VOC_core"/>
</dbReference>
<dbReference type="InterPro" id="IPR004360">
    <property type="entry name" value="Glyas_Fos-R_dOase_dom"/>
</dbReference>
<dbReference type="PANTHER" id="PTHR21366">
    <property type="entry name" value="GLYOXALASE FAMILY PROTEIN"/>
    <property type="match status" value="1"/>
</dbReference>
<dbReference type="Pfam" id="PF00903">
    <property type="entry name" value="Glyoxalase"/>
    <property type="match status" value="1"/>
</dbReference>
<dbReference type="Gene3D" id="3.10.180.10">
    <property type="entry name" value="2,3-Dihydroxybiphenyl 1,2-Dioxygenase, domain 1"/>
    <property type="match status" value="1"/>
</dbReference>
<evidence type="ECO:0000313" key="3">
    <source>
        <dbReference type="Proteomes" id="UP000765845"/>
    </source>
</evidence>
<keyword evidence="3" id="KW-1185">Reference proteome</keyword>
<accession>A0ABX1GGS4</accession>
<protein>
    <submittedName>
        <fullName evidence="2">VOC family protein</fullName>
    </submittedName>
</protein>
<dbReference type="InterPro" id="IPR050383">
    <property type="entry name" value="GlyoxalaseI/FosfomycinResist"/>
</dbReference>
<dbReference type="SUPFAM" id="SSF54593">
    <property type="entry name" value="Glyoxalase/Bleomycin resistance protein/Dihydroxybiphenyl dioxygenase"/>
    <property type="match status" value="1"/>
</dbReference>
<dbReference type="Proteomes" id="UP000765845">
    <property type="component" value="Unassembled WGS sequence"/>
</dbReference>
<proteinExistence type="predicted"/>
<organism evidence="2 3">
    <name type="scientific">Spongiibacter thalassae</name>
    <dbReference type="NCBI Taxonomy" id="2721624"/>
    <lineage>
        <taxon>Bacteria</taxon>
        <taxon>Pseudomonadati</taxon>
        <taxon>Pseudomonadota</taxon>
        <taxon>Gammaproteobacteria</taxon>
        <taxon>Cellvibrionales</taxon>
        <taxon>Spongiibacteraceae</taxon>
        <taxon>Spongiibacter</taxon>
    </lineage>
</organism>
<evidence type="ECO:0000313" key="2">
    <source>
        <dbReference type="EMBL" id="NKI17577.1"/>
    </source>
</evidence>
<sequence length="143" mass="15858">MIHIRGLDHIVLRTRKLDAMLEFYQQHLNLSLERCEADAGLYQLRAGTSLIDIVPVDSPLGRAGGDPPDHQRHNVDHFCLQVAGFEGDALLAYCSEHGIEHSSVERRYGAEGFGLSLYITDPEGNIIELKGPAEPGTRLDVRL</sequence>
<dbReference type="RefSeq" id="WP_168450132.1">
    <property type="nucleotide sequence ID" value="NZ_JAAWWK010000003.1"/>
</dbReference>
<feature type="domain" description="VOC" evidence="1">
    <location>
        <begin position="6"/>
        <end position="132"/>
    </location>
</feature>